<reference evidence="3" key="1">
    <citation type="submission" date="2021-01" db="EMBL/GenBank/DDBJ databases">
        <authorList>
            <person name="Kaushik A."/>
        </authorList>
    </citation>
    <scope>NUCLEOTIDE SEQUENCE</scope>
    <source>
        <strain evidence="3">AG6-10EEA</strain>
    </source>
</reference>
<feature type="domain" description="Ricin B lectin" evidence="2">
    <location>
        <begin position="168"/>
        <end position="225"/>
    </location>
</feature>
<organism evidence="3 4">
    <name type="scientific">Rhizoctonia solani</name>
    <dbReference type="NCBI Taxonomy" id="456999"/>
    <lineage>
        <taxon>Eukaryota</taxon>
        <taxon>Fungi</taxon>
        <taxon>Dikarya</taxon>
        <taxon>Basidiomycota</taxon>
        <taxon>Agaricomycotina</taxon>
        <taxon>Agaricomycetes</taxon>
        <taxon>Cantharellales</taxon>
        <taxon>Ceratobasidiaceae</taxon>
        <taxon>Rhizoctonia</taxon>
    </lineage>
</organism>
<proteinExistence type="predicted"/>
<dbReference type="InterPro" id="IPR035992">
    <property type="entry name" value="Ricin_B-like_lectins"/>
</dbReference>
<dbReference type="InterPro" id="IPR000772">
    <property type="entry name" value="Ricin_B_lectin"/>
</dbReference>
<dbReference type="EMBL" id="CAJMXA010003485">
    <property type="protein sequence ID" value="CAE6497850.1"/>
    <property type="molecule type" value="Genomic_DNA"/>
</dbReference>
<dbReference type="AlphaFoldDB" id="A0A8H3HCS4"/>
<dbReference type="Pfam" id="PF14200">
    <property type="entry name" value="RicinB_lectin_2"/>
    <property type="match status" value="1"/>
</dbReference>
<dbReference type="Proteomes" id="UP000663853">
    <property type="component" value="Unassembled WGS sequence"/>
</dbReference>
<protein>
    <recommendedName>
        <fullName evidence="2">Ricin B lectin domain-containing protein</fullName>
    </recommendedName>
</protein>
<name>A0A8H3HCS4_9AGAM</name>
<comment type="caution">
    <text evidence="3">The sequence shown here is derived from an EMBL/GenBank/DDBJ whole genome shotgun (WGS) entry which is preliminary data.</text>
</comment>
<feature type="region of interest" description="Disordered" evidence="1">
    <location>
        <begin position="140"/>
        <end position="159"/>
    </location>
</feature>
<sequence length="303" mass="33308">MAEFPGVYFIKNAENGTYLTMTLSGTKTFVVCPHKAGDKKSLWRLLPQADPNKRYALKNVEYELEAQCDTRGGLLYGATSGHLWIVERLSLGGSEYHYIHVGYNNLVVDPGAEAPSETSNARVIVNRRSKLQLWVFETIRDPGQGTGPGNADGSQRSDPPLLTCYPVTPGIYVLKNVRTGTVIHLEPGTGAQEDKVFGHQANGSANQKWYIYPTDVGTNLWIYNSINTGFAGFPNFERGAILQSPTKTGGYMITPADKGFHISPVESPYNVLDLARGNGANGTVICLWYGHNGDNQKWYFEPA</sequence>
<dbReference type="SUPFAM" id="SSF50370">
    <property type="entry name" value="Ricin B-like lectins"/>
    <property type="match status" value="2"/>
</dbReference>
<evidence type="ECO:0000313" key="4">
    <source>
        <dbReference type="Proteomes" id="UP000663853"/>
    </source>
</evidence>
<evidence type="ECO:0000256" key="1">
    <source>
        <dbReference type="SAM" id="MobiDB-lite"/>
    </source>
</evidence>
<dbReference type="Gene3D" id="2.80.10.50">
    <property type="match status" value="2"/>
</dbReference>
<accession>A0A8H3HCS4</accession>
<evidence type="ECO:0000259" key="2">
    <source>
        <dbReference type="Pfam" id="PF14200"/>
    </source>
</evidence>
<evidence type="ECO:0000313" key="3">
    <source>
        <dbReference type="EMBL" id="CAE6497850.1"/>
    </source>
</evidence>
<gene>
    <name evidence="3" type="ORF">RDB_LOCUS108823</name>
</gene>